<evidence type="ECO:0000256" key="5">
    <source>
        <dbReference type="SAM" id="SignalP"/>
    </source>
</evidence>
<dbReference type="PANTHER" id="PTHR30290">
    <property type="entry name" value="PERIPLASMIC BINDING COMPONENT OF ABC TRANSPORTER"/>
    <property type="match status" value="1"/>
</dbReference>
<dbReference type="GO" id="GO:0030288">
    <property type="term" value="C:outer membrane-bounded periplasmic space"/>
    <property type="evidence" value="ECO:0007669"/>
    <property type="project" value="UniProtKB-ARBA"/>
</dbReference>
<evidence type="ECO:0000313" key="7">
    <source>
        <dbReference type="EMBL" id="STQ90610.1"/>
    </source>
</evidence>
<dbReference type="EMBL" id="SMBT01000002">
    <property type="protein sequence ID" value="TCU89241.1"/>
    <property type="molecule type" value="Genomic_DNA"/>
</dbReference>
<dbReference type="EMBL" id="UGHR01000001">
    <property type="protein sequence ID" value="STQ90610.1"/>
    <property type="molecule type" value="Genomic_DNA"/>
</dbReference>
<reference evidence="7 9" key="1">
    <citation type="submission" date="2018-06" db="EMBL/GenBank/DDBJ databases">
        <authorList>
            <consortium name="Pathogen Informatics"/>
            <person name="Doyle S."/>
        </authorList>
    </citation>
    <scope>NUCLEOTIDE SEQUENCE [LARGE SCALE GENOMIC DNA]</scope>
    <source>
        <strain evidence="7 9">NCTC11159</strain>
    </source>
</reference>
<evidence type="ECO:0000313" key="8">
    <source>
        <dbReference type="EMBL" id="TCU89241.1"/>
    </source>
</evidence>
<feature type="domain" description="Solute-binding protein family 5" evidence="6">
    <location>
        <begin position="70"/>
        <end position="508"/>
    </location>
</feature>
<evidence type="ECO:0000256" key="3">
    <source>
        <dbReference type="ARBA" id="ARBA00022448"/>
    </source>
</evidence>
<keyword evidence="10" id="KW-1185">Reference proteome</keyword>
<dbReference type="Pfam" id="PF00496">
    <property type="entry name" value="SBP_bac_5"/>
    <property type="match status" value="1"/>
</dbReference>
<keyword evidence="4 5" id="KW-0732">Signal</keyword>
<dbReference type="GO" id="GO:0043190">
    <property type="term" value="C:ATP-binding cassette (ABC) transporter complex"/>
    <property type="evidence" value="ECO:0007669"/>
    <property type="project" value="InterPro"/>
</dbReference>
<comment type="subcellular location">
    <subcellularLocation>
        <location evidence="1">Cell envelope</location>
    </subcellularLocation>
</comment>
<organism evidence="7 9">
    <name type="scientific">Iodobacter fluviatilis</name>
    <dbReference type="NCBI Taxonomy" id="537"/>
    <lineage>
        <taxon>Bacteria</taxon>
        <taxon>Pseudomonadati</taxon>
        <taxon>Pseudomonadota</taxon>
        <taxon>Betaproteobacteria</taxon>
        <taxon>Neisseriales</taxon>
        <taxon>Chitinibacteraceae</taxon>
        <taxon>Iodobacter</taxon>
    </lineage>
</organism>
<keyword evidence="3" id="KW-0813">Transport</keyword>
<evidence type="ECO:0000313" key="10">
    <source>
        <dbReference type="Proteomes" id="UP000295794"/>
    </source>
</evidence>
<dbReference type="InterPro" id="IPR030678">
    <property type="entry name" value="Peptide/Ni-bd"/>
</dbReference>
<dbReference type="InterPro" id="IPR000914">
    <property type="entry name" value="SBP_5_dom"/>
</dbReference>
<feature type="chain" id="PRO_5016589675" evidence="5">
    <location>
        <begin position="21"/>
        <end position="590"/>
    </location>
</feature>
<dbReference type="Proteomes" id="UP000255108">
    <property type="component" value="Unassembled WGS sequence"/>
</dbReference>
<evidence type="ECO:0000256" key="2">
    <source>
        <dbReference type="ARBA" id="ARBA00005695"/>
    </source>
</evidence>
<dbReference type="OrthoDB" id="9801912at2"/>
<sequence length="590" mass="66782">MKKLLSIAIAGALFSQPVLAADMNKVLRVAFPAPETGFDPGKISDVYSSSITENVFDPMLSYDFMARPVKLVPNTLTEMPQLSEDGKVLTLHIKKGIYFAPDAVFKGQKRELTAADYAYSLKRLVDPVTGSPTGYLIAGKFIGLDEWVKSAKNGKLDYDKTVEGIKTLDRYTLQLTLKEPYPALQYVLAMPHMGAVAREVMEAYADNTMSHPVGTGPYMVTEWKPGTHISLAANPNYRKKVIDYKPGDNEVDQLIAKEMNGKTMPEIGRVEVSIIQEEQPKWLAFRNGDLDLSSLPQPLVRGSLLLDPNDPWRVDLKPDLKKRGIKLYRDLSEEITYYVFNMQNPVVGGLSKDKIALRRAIAMSFNTSDTIRNIRRNQAVKAQYIIPPNVAGHNPNFKAAFEYNPALANALLDEFGYKIGKDGKRLLPSGLPFEIDFITGTTGTDKQWNEYWQKAFDSIKVKVAFRQMQWNEQVKSLRTCTYGMDGAAWLADYPDGDNFTMMLYGKNIGSENYACYKSPSYDKLYEASQKLGDSPERNALYDQMNKIMMADTPWVMGDTRFNNYLTHQWIKGYKPHPQFNTLWRYLDIKK</sequence>
<name>A0A377Q784_9NEIS</name>
<feature type="signal peptide" evidence="5">
    <location>
        <begin position="1"/>
        <end position="20"/>
    </location>
</feature>
<dbReference type="GO" id="GO:0015833">
    <property type="term" value="P:peptide transport"/>
    <property type="evidence" value="ECO:0007669"/>
    <property type="project" value="TreeGrafter"/>
</dbReference>
<gene>
    <name evidence="7" type="primary">oppA_1</name>
    <name evidence="8" type="ORF">EV682_102153</name>
    <name evidence="7" type="ORF">NCTC11159_01677</name>
</gene>
<dbReference type="PIRSF" id="PIRSF002741">
    <property type="entry name" value="MppA"/>
    <property type="match status" value="1"/>
</dbReference>
<evidence type="ECO:0000313" key="9">
    <source>
        <dbReference type="Proteomes" id="UP000255108"/>
    </source>
</evidence>
<dbReference type="Gene3D" id="3.40.190.10">
    <property type="entry name" value="Periplasmic binding protein-like II"/>
    <property type="match status" value="1"/>
</dbReference>
<dbReference type="GO" id="GO:1904680">
    <property type="term" value="F:peptide transmembrane transporter activity"/>
    <property type="evidence" value="ECO:0007669"/>
    <property type="project" value="TreeGrafter"/>
</dbReference>
<evidence type="ECO:0000259" key="6">
    <source>
        <dbReference type="Pfam" id="PF00496"/>
    </source>
</evidence>
<dbReference type="RefSeq" id="WP_115226905.1">
    <property type="nucleotide sequence ID" value="NZ_CAWOLO010000002.1"/>
</dbReference>
<evidence type="ECO:0000256" key="4">
    <source>
        <dbReference type="ARBA" id="ARBA00022729"/>
    </source>
</evidence>
<dbReference type="InterPro" id="IPR039424">
    <property type="entry name" value="SBP_5"/>
</dbReference>
<dbReference type="Gene3D" id="3.10.105.10">
    <property type="entry name" value="Dipeptide-binding Protein, Domain 3"/>
    <property type="match status" value="1"/>
</dbReference>
<protein>
    <submittedName>
        <fullName evidence="8">ABC-type oligopeptide transport system substrate-binding subunit</fullName>
    </submittedName>
    <submittedName>
        <fullName evidence="7">Periplasmic oligopeptide-binding protein</fullName>
    </submittedName>
</protein>
<dbReference type="Proteomes" id="UP000295794">
    <property type="component" value="Unassembled WGS sequence"/>
</dbReference>
<dbReference type="CDD" id="cd08505">
    <property type="entry name" value="PBP2_NikA_DppA_OppA_like_18"/>
    <property type="match status" value="1"/>
</dbReference>
<dbReference type="PANTHER" id="PTHR30290:SF10">
    <property type="entry name" value="PERIPLASMIC OLIGOPEPTIDE-BINDING PROTEIN-RELATED"/>
    <property type="match status" value="1"/>
</dbReference>
<dbReference type="SUPFAM" id="SSF53850">
    <property type="entry name" value="Periplasmic binding protein-like II"/>
    <property type="match status" value="1"/>
</dbReference>
<evidence type="ECO:0000256" key="1">
    <source>
        <dbReference type="ARBA" id="ARBA00004196"/>
    </source>
</evidence>
<dbReference type="AlphaFoldDB" id="A0A377Q784"/>
<comment type="similarity">
    <text evidence="2">Belongs to the bacterial solute-binding protein 5 family.</text>
</comment>
<reference evidence="8 10" key="2">
    <citation type="submission" date="2019-03" db="EMBL/GenBank/DDBJ databases">
        <title>Genomic Encyclopedia of Type Strains, Phase IV (KMG-IV): sequencing the most valuable type-strain genomes for metagenomic binning, comparative biology and taxonomic classification.</title>
        <authorList>
            <person name="Goeker M."/>
        </authorList>
    </citation>
    <scope>NUCLEOTIDE SEQUENCE [LARGE SCALE GENOMIC DNA]</scope>
    <source>
        <strain evidence="8 10">DSM 3764</strain>
    </source>
</reference>
<proteinExistence type="inferred from homology"/>
<accession>A0A377Q784</accession>